<dbReference type="AlphaFoldDB" id="A0A1S8WSI1"/>
<accession>A0A1S8WSI1</accession>
<reference evidence="1 2" key="1">
    <citation type="submission" date="2015-03" db="EMBL/GenBank/DDBJ databases">
        <title>Draft genome of the nematode, Opisthorchis viverrini.</title>
        <authorList>
            <person name="Mitreva M."/>
        </authorList>
    </citation>
    <scope>NUCLEOTIDE SEQUENCE [LARGE SCALE GENOMIC DNA]</scope>
    <source>
        <strain evidence="1">Khon Kaen</strain>
    </source>
</reference>
<organism evidence="1 2">
    <name type="scientific">Opisthorchis viverrini</name>
    <name type="common">Southeast Asian liver fluke</name>
    <dbReference type="NCBI Taxonomy" id="6198"/>
    <lineage>
        <taxon>Eukaryota</taxon>
        <taxon>Metazoa</taxon>
        <taxon>Spiralia</taxon>
        <taxon>Lophotrochozoa</taxon>
        <taxon>Platyhelminthes</taxon>
        <taxon>Trematoda</taxon>
        <taxon>Digenea</taxon>
        <taxon>Opisthorchiida</taxon>
        <taxon>Opisthorchiata</taxon>
        <taxon>Opisthorchiidae</taxon>
        <taxon>Opisthorchis</taxon>
    </lineage>
</organism>
<protein>
    <submittedName>
        <fullName evidence="1">Uncharacterized protein</fullName>
    </submittedName>
</protein>
<keyword evidence="2" id="KW-1185">Reference proteome</keyword>
<sequence length="152" mass="16285">MSSYHANLPALVMTSGGVVDEGSLSTAGCSEFRSDKGSELNTALAAVFGNLEFLLHPDSNKFKADAASLGQHTKEVAPRAIATKTSDQQICSPCYSISQVPKAEAFNYGCVRNTTDGRPCIWFSMEVDMAGSTTTKAKAVRDIWLRMAAVQE</sequence>
<feature type="non-terminal residue" evidence="1">
    <location>
        <position position="152"/>
    </location>
</feature>
<dbReference type="Proteomes" id="UP000243686">
    <property type="component" value="Unassembled WGS sequence"/>
</dbReference>
<evidence type="ECO:0000313" key="1">
    <source>
        <dbReference type="EMBL" id="OON17407.1"/>
    </source>
</evidence>
<evidence type="ECO:0000313" key="2">
    <source>
        <dbReference type="Proteomes" id="UP000243686"/>
    </source>
</evidence>
<gene>
    <name evidence="1" type="ORF">X801_06749</name>
</gene>
<proteinExistence type="predicted"/>
<name>A0A1S8WSI1_OPIVI</name>
<dbReference type="EMBL" id="KV895398">
    <property type="protein sequence ID" value="OON17407.1"/>
    <property type="molecule type" value="Genomic_DNA"/>
</dbReference>